<sequence>METTQSGGSSNESTKLLFVEMGVGYDQHGDIILCKEWVNCPSVPFQSDVTNDSGSIPSMTFKQMKLHIKLGVPHSHSQSLDIERVKSILNVEVVDGGLICSNGVHVEEMGDKNDEYYIVNVAPYVGY</sequence>
<evidence type="ECO:0000256" key="1">
    <source>
        <dbReference type="ARBA" id="ARBA00022741"/>
    </source>
</evidence>
<dbReference type="GO" id="GO:0005525">
    <property type="term" value="F:GTP binding"/>
    <property type="evidence" value="ECO:0007669"/>
    <property type="project" value="UniProtKB-KW"/>
</dbReference>
<accession>A0AAV8TWI2</accession>
<comment type="caution">
    <text evidence="3">The sequence shown here is derived from an EMBL/GenBank/DDBJ whole genome shotgun (WGS) entry which is preliminary data.</text>
</comment>
<evidence type="ECO:0000256" key="2">
    <source>
        <dbReference type="ARBA" id="ARBA00023134"/>
    </source>
</evidence>
<name>A0AAV8TWI2_9ROSI</name>
<dbReference type="Proteomes" id="UP001159364">
    <property type="component" value="Linkage Group LG02"/>
</dbReference>
<keyword evidence="4" id="KW-1185">Reference proteome</keyword>
<dbReference type="AlphaFoldDB" id="A0AAV8TWI2"/>
<dbReference type="Pfam" id="PF09585">
    <property type="entry name" value="Lin0512_fam"/>
    <property type="match status" value="1"/>
</dbReference>
<dbReference type="EMBL" id="JAIWQS010000002">
    <property type="protein sequence ID" value="KAJ8771325.1"/>
    <property type="molecule type" value="Genomic_DNA"/>
</dbReference>
<organism evidence="3 4">
    <name type="scientific">Erythroxylum novogranatense</name>
    <dbReference type="NCBI Taxonomy" id="1862640"/>
    <lineage>
        <taxon>Eukaryota</taxon>
        <taxon>Viridiplantae</taxon>
        <taxon>Streptophyta</taxon>
        <taxon>Embryophyta</taxon>
        <taxon>Tracheophyta</taxon>
        <taxon>Spermatophyta</taxon>
        <taxon>Magnoliopsida</taxon>
        <taxon>eudicotyledons</taxon>
        <taxon>Gunneridae</taxon>
        <taxon>Pentapetalae</taxon>
        <taxon>rosids</taxon>
        <taxon>fabids</taxon>
        <taxon>Malpighiales</taxon>
        <taxon>Erythroxylaceae</taxon>
        <taxon>Erythroxylum</taxon>
    </lineage>
</organism>
<dbReference type="Gene3D" id="3.30.1330.20">
    <property type="entry name" value="Tubulin/FtsZ, C-terminal domain"/>
    <property type="match status" value="1"/>
</dbReference>
<protein>
    <submittedName>
        <fullName evidence="3">Uncharacterized protein</fullName>
    </submittedName>
</protein>
<reference evidence="3 4" key="1">
    <citation type="submission" date="2021-09" db="EMBL/GenBank/DDBJ databases">
        <title>Genomic insights and catalytic innovation underlie evolution of tropane alkaloids biosynthesis.</title>
        <authorList>
            <person name="Wang Y.-J."/>
            <person name="Tian T."/>
            <person name="Huang J.-P."/>
            <person name="Huang S.-X."/>
        </authorList>
    </citation>
    <scope>NUCLEOTIDE SEQUENCE [LARGE SCALE GENOMIC DNA]</scope>
    <source>
        <strain evidence="3">KIB-2018</strain>
        <tissue evidence="3">Leaf</tissue>
    </source>
</reference>
<evidence type="ECO:0000313" key="4">
    <source>
        <dbReference type="Proteomes" id="UP001159364"/>
    </source>
</evidence>
<proteinExistence type="predicted"/>
<dbReference type="NCBIfam" id="TIGR02058">
    <property type="entry name" value="lin0512_fam"/>
    <property type="match status" value="1"/>
</dbReference>
<dbReference type="InterPro" id="IPR037103">
    <property type="entry name" value="Tubulin/FtsZ-like_C"/>
</dbReference>
<dbReference type="PANTHER" id="PTHR34784:SF1">
    <property type="entry name" value="50S RIBOSOMAL PROTEIN L34"/>
    <property type="match status" value="1"/>
</dbReference>
<gene>
    <name evidence="3" type="ORF">K2173_026502</name>
</gene>
<keyword evidence="2" id="KW-0342">GTP-binding</keyword>
<evidence type="ECO:0000313" key="3">
    <source>
        <dbReference type="EMBL" id="KAJ8771325.1"/>
    </source>
</evidence>
<keyword evidence="1" id="KW-0547">Nucleotide-binding</keyword>
<dbReference type="InterPro" id="IPR011719">
    <property type="entry name" value="CHP02058"/>
</dbReference>
<dbReference type="PANTHER" id="PTHR34784">
    <property type="entry name" value="50S RIBOSOMAL PROTEIN L34"/>
    <property type="match status" value="1"/>
</dbReference>